<evidence type="ECO:0000256" key="2">
    <source>
        <dbReference type="SAM" id="Phobius"/>
    </source>
</evidence>
<organism evidence="3 4">
    <name type="scientific">Tritrichomonas musculus</name>
    <dbReference type="NCBI Taxonomy" id="1915356"/>
    <lineage>
        <taxon>Eukaryota</taxon>
        <taxon>Metamonada</taxon>
        <taxon>Parabasalia</taxon>
        <taxon>Tritrichomonadida</taxon>
        <taxon>Tritrichomonadidae</taxon>
        <taxon>Tritrichomonas</taxon>
    </lineage>
</organism>
<keyword evidence="2" id="KW-1133">Transmembrane helix</keyword>
<accession>A0ABR2GTI8</accession>
<feature type="transmembrane region" description="Helical" evidence="2">
    <location>
        <begin position="6"/>
        <end position="24"/>
    </location>
</feature>
<name>A0ABR2GTI8_9EUKA</name>
<keyword evidence="2" id="KW-0812">Transmembrane</keyword>
<keyword evidence="2" id="KW-0472">Membrane</keyword>
<protein>
    <submittedName>
        <fullName evidence="3">Uncharacterized protein</fullName>
    </submittedName>
</protein>
<reference evidence="3 4" key="1">
    <citation type="submission" date="2024-04" db="EMBL/GenBank/DDBJ databases">
        <title>Tritrichomonas musculus Genome.</title>
        <authorList>
            <person name="Alves-Ferreira E."/>
            <person name="Grigg M."/>
            <person name="Lorenzi H."/>
            <person name="Galac M."/>
        </authorList>
    </citation>
    <scope>NUCLEOTIDE SEQUENCE [LARGE SCALE GENOMIC DNA]</scope>
    <source>
        <strain evidence="3 4">EAF2021</strain>
    </source>
</reference>
<gene>
    <name evidence="3" type="ORF">M9Y10_036989</name>
</gene>
<evidence type="ECO:0000313" key="4">
    <source>
        <dbReference type="Proteomes" id="UP001470230"/>
    </source>
</evidence>
<evidence type="ECO:0000313" key="3">
    <source>
        <dbReference type="EMBL" id="KAK8836956.1"/>
    </source>
</evidence>
<feature type="region of interest" description="Disordered" evidence="1">
    <location>
        <begin position="57"/>
        <end position="81"/>
    </location>
</feature>
<evidence type="ECO:0000256" key="1">
    <source>
        <dbReference type="SAM" id="MobiDB-lite"/>
    </source>
</evidence>
<keyword evidence="4" id="KW-1185">Reference proteome</keyword>
<comment type="caution">
    <text evidence="3">The sequence shown here is derived from an EMBL/GenBank/DDBJ whole genome shotgun (WGS) entry which is preliminary data.</text>
</comment>
<sequence>MEAILLVAVTRFFLNSIILIAIIIQNDVQSMPTRQNNAEYDVNAILRKAGYVIIGNENGDRSRSRNPALKTNFPPNHHSNKPFHAPNNFPINLQMFHTIPTILNSSTATSKPIRLIDSEILLASDPFLSPNLPKFYIDQRNEVISALVAGGQLLFKDSQPIINTLARPIDPTPDELSISKVNPQSIVDFQCIPTAFFSFSQSMEIPNVGNVFDIFQQFISQIANYNICTNNYLGCSNTSYWTNATTNVDYYNFFNHPQSIPNLTTKLS</sequence>
<dbReference type="EMBL" id="JAPFFF010000062">
    <property type="protein sequence ID" value="KAK8836956.1"/>
    <property type="molecule type" value="Genomic_DNA"/>
</dbReference>
<proteinExistence type="predicted"/>
<dbReference type="Proteomes" id="UP001470230">
    <property type="component" value="Unassembled WGS sequence"/>
</dbReference>